<evidence type="ECO:0000313" key="2">
    <source>
        <dbReference type="Proteomes" id="UP000632377"/>
    </source>
</evidence>
<accession>A0ABS1TEJ3</accession>
<comment type="caution">
    <text evidence="1">The sequence shown here is derived from an EMBL/GenBank/DDBJ whole genome shotgun (WGS) entry which is preliminary data.</text>
</comment>
<protein>
    <recommendedName>
        <fullName evidence="3">Restriction endonuclease</fullName>
    </recommendedName>
</protein>
<dbReference type="Proteomes" id="UP000632377">
    <property type="component" value="Unassembled WGS sequence"/>
</dbReference>
<dbReference type="RefSeq" id="WP_202750543.1">
    <property type="nucleotide sequence ID" value="NZ_JAESWC010000018.1"/>
</dbReference>
<sequence length="189" mass="21839">MTKEKMNEAEVDLYIANYYIKNNLTNNDVLVSIDGAHIKTKEVIHFDIKNFLKNLGFTKTDADLERWQGEYKLSDDLPKLIIHSKHGIGDVNIRMKDGTEIYVESKKGTLKNKNSQEYSLMREAIGQLITSKEMNENIIPMVAVPFSPKSYELACKWSEYTQIKLLRINFMLVHEDGDITMVNFKSNEL</sequence>
<proteinExistence type="predicted"/>
<name>A0ABS1TEJ3_9CLOT</name>
<keyword evidence="2" id="KW-1185">Reference proteome</keyword>
<evidence type="ECO:0008006" key="3">
    <source>
        <dbReference type="Google" id="ProtNLM"/>
    </source>
</evidence>
<organism evidence="1 2">
    <name type="scientific">Clostridium rhizosphaerae</name>
    <dbReference type="NCBI Taxonomy" id="2803861"/>
    <lineage>
        <taxon>Bacteria</taxon>
        <taxon>Bacillati</taxon>
        <taxon>Bacillota</taxon>
        <taxon>Clostridia</taxon>
        <taxon>Eubacteriales</taxon>
        <taxon>Clostridiaceae</taxon>
        <taxon>Clostridium</taxon>
    </lineage>
</organism>
<gene>
    <name evidence="1" type="ORF">JK636_18980</name>
</gene>
<dbReference type="EMBL" id="JAESWC010000018">
    <property type="protein sequence ID" value="MBL4937794.1"/>
    <property type="molecule type" value="Genomic_DNA"/>
</dbReference>
<reference evidence="1 2" key="1">
    <citation type="submission" date="2021-01" db="EMBL/GenBank/DDBJ databases">
        <title>Genome public.</title>
        <authorList>
            <person name="Liu C."/>
            <person name="Sun Q."/>
        </authorList>
    </citation>
    <scope>NUCLEOTIDE SEQUENCE [LARGE SCALE GENOMIC DNA]</scope>
    <source>
        <strain evidence="1 2">YIM B02515</strain>
    </source>
</reference>
<evidence type="ECO:0000313" key="1">
    <source>
        <dbReference type="EMBL" id="MBL4937794.1"/>
    </source>
</evidence>